<organism evidence="2 3">
    <name type="scientific">Armillaria borealis</name>
    <dbReference type="NCBI Taxonomy" id="47425"/>
    <lineage>
        <taxon>Eukaryota</taxon>
        <taxon>Fungi</taxon>
        <taxon>Dikarya</taxon>
        <taxon>Basidiomycota</taxon>
        <taxon>Agaricomycotina</taxon>
        <taxon>Agaricomycetes</taxon>
        <taxon>Agaricomycetidae</taxon>
        <taxon>Agaricales</taxon>
        <taxon>Marasmiineae</taxon>
        <taxon>Physalacriaceae</taxon>
        <taxon>Armillaria</taxon>
    </lineage>
</organism>
<name>A0AA39ITZ7_9AGAR</name>
<evidence type="ECO:0000313" key="2">
    <source>
        <dbReference type="EMBL" id="KAK0429825.1"/>
    </source>
</evidence>
<comment type="caution">
    <text evidence="2">The sequence shown here is derived from an EMBL/GenBank/DDBJ whole genome shotgun (WGS) entry which is preliminary data.</text>
</comment>
<gene>
    <name evidence="2" type="ORF">EV421DRAFT_1914027</name>
</gene>
<keyword evidence="3" id="KW-1185">Reference proteome</keyword>
<reference evidence="2" key="1">
    <citation type="submission" date="2023-06" db="EMBL/GenBank/DDBJ databases">
        <authorList>
            <consortium name="Lawrence Berkeley National Laboratory"/>
            <person name="Ahrendt S."/>
            <person name="Sahu N."/>
            <person name="Indic B."/>
            <person name="Wong-Bajracharya J."/>
            <person name="Merenyi Z."/>
            <person name="Ke H.-M."/>
            <person name="Monk M."/>
            <person name="Kocsube S."/>
            <person name="Drula E."/>
            <person name="Lipzen A."/>
            <person name="Balint B."/>
            <person name="Henrissat B."/>
            <person name="Andreopoulos B."/>
            <person name="Martin F.M."/>
            <person name="Harder C.B."/>
            <person name="Rigling D."/>
            <person name="Ford K.L."/>
            <person name="Foster G.D."/>
            <person name="Pangilinan J."/>
            <person name="Papanicolaou A."/>
            <person name="Barry K."/>
            <person name="LaButti K."/>
            <person name="Viragh M."/>
            <person name="Koriabine M."/>
            <person name="Yan M."/>
            <person name="Riley R."/>
            <person name="Champramary S."/>
            <person name="Plett K.L."/>
            <person name="Tsai I.J."/>
            <person name="Slot J."/>
            <person name="Sipos G."/>
            <person name="Plett J."/>
            <person name="Nagy L.G."/>
            <person name="Grigoriev I.V."/>
        </authorList>
    </citation>
    <scope>NUCLEOTIDE SEQUENCE</scope>
    <source>
        <strain evidence="2">FPL87.14</strain>
    </source>
</reference>
<sequence>MSPSFVLYVVVLFAGSADNKTEHTTMLAQQSVPHLGSHSVYFLAWFVKTHDIPKIHVDSEFGGLATIGRSLGTTTYVHIDSCHDINVASVPG</sequence>
<proteinExistence type="predicted"/>
<feature type="chain" id="PRO_5041223187" evidence="1">
    <location>
        <begin position="20"/>
        <end position="92"/>
    </location>
</feature>
<feature type="signal peptide" evidence="1">
    <location>
        <begin position="1"/>
        <end position="19"/>
    </location>
</feature>
<dbReference type="AlphaFoldDB" id="A0AA39ITZ7"/>
<accession>A0AA39ITZ7</accession>
<dbReference type="EMBL" id="JAUEPT010000207">
    <property type="protein sequence ID" value="KAK0429825.1"/>
    <property type="molecule type" value="Genomic_DNA"/>
</dbReference>
<dbReference type="Proteomes" id="UP001175226">
    <property type="component" value="Unassembled WGS sequence"/>
</dbReference>
<keyword evidence="1" id="KW-0732">Signal</keyword>
<evidence type="ECO:0000313" key="3">
    <source>
        <dbReference type="Proteomes" id="UP001175226"/>
    </source>
</evidence>
<protein>
    <submittedName>
        <fullName evidence="2">Uncharacterized protein</fullName>
    </submittedName>
</protein>
<evidence type="ECO:0000256" key="1">
    <source>
        <dbReference type="SAM" id="SignalP"/>
    </source>
</evidence>